<keyword evidence="3" id="KW-1185">Reference proteome</keyword>
<organism evidence="2 3">
    <name type="scientific">Rickenella mellea</name>
    <dbReference type="NCBI Taxonomy" id="50990"/>
    <lineage>
        <taxon>Eukaryota</taxon>
        <taxon>Fungi</taxon>
        <taxon>Dikarya</taxon>
        <taxon>Basidiomycota</taxon>
        <taxon>Agaricomycotina</taxon>
        <taxon>Agaricomycetes</taxon>
        <taxon>Hymenochaetales</taxon>
        <taxon>Rickenellaceae</taxon>
        <taxon>Rickenella</taxon>
    </lineage>
</organism>
<proteinExistence type="predicted"/>
<dbReference type="EMBL" id="ML170196">
    <property type="protein sequence ID" value="TDL19490.1"/>
    <property type="molecule type" value="Genomic_DNA"/>
</dbReference>
<dbReference type="GO" id="GO:0016787">
    <property type="term" value="F:hydrolase activity"/>
    <property type="evidence" value="ECO:0007669"/>
    <property type="project" value="UniProtKB-KW"/>
</dbReference>
<dbReference type="AlphaFoldDB" id="A0A4Y7PY81"/>
<dbReference type="InterPro" id="IPR029058">
    <property type="entry name" value="AB_hydrolase_fold"/>
</dbReference>
<evidence type="ECO:0000259" key="1">
    <source>
        <dbReference type="Pfam" id="PF12697"/>
    </source>
</evidence>
<gene>
    <name evidence="2" type="ORF">BD410DRAFT_830299</name>
</gene>
<dbReference type="Proteomes" id="UP000294933">
    <property type="component" value="Unassembled WGS sequence"/>
</dbReference>
<evidence type="ECO:0000313" key="3">
    <source>
        <dbReference type="Proteomes" id="UP000294933"/>
    </source>
</evidence>
<sequence length="478" mass="53952">MSAKNTYARPKTLRSFPSVHPRSLPPFVEPPNFLTLYPPLPPTHARSTREVKCLDDRWDEWEVTTHVLPAAYPRVTAFVRLPPRQTTPPEPLTKEVRAKEMEQTALGLIELKHSSVRGEDFGGSMEEEPSRVLWNVVNRYVKSRRSGIGHGGKKDITLLLTHPTGLPKEIWEPFIQYLTHTLQSRESSDVCIAEIWSIEAVQHGDAALLNEGRLGDLHDWQDLSRDILNFLLHYLPEISSHSPSIQYPANLERVSDEIATKRRTAGFTNRTLVAIGHSLGGCTVTQAALAYPSLFSSLILVDPAITAPWIDRTQHVKTIVLGAIRRRSVWNSRDEAHRSFAAIPFFGEWDPKVLDAYVEHGLVRDDATGKFVLKTPPRQEGICFAEARVGCEVFELLPTLHPHIEIRWILAGKHLYPDVTGDWSTTAELVWRRPENASNVGMPSSGHLVVQEAPADLAVHVCDFLTRKYKNWDEKSRL</sequence>
<protein>
    <submittedName>
        <fullName evidence="2">Alpha/beta-hydrolase</fullName>
    </submittedName>
</protein>
<dbReference type="VEuPathDB" id="FungiDB:BD410DRAFT_830299"/>
<evidence type="ECO:0000313" key="2">
    <source>
        <dbReference type="EMBL" id="TDL19490.1"/>
    </source>
</evidence>
<keyword evidence="2" id="KW-0378">Hydrolase</keyword>
<dbReference type="InterPro" id="IPR000073">
    <property type="entry name" value="AB_hydrolase_1"/>
</dbReference>
<feature type="domain" description="AB hydrolase-1" evidence="1">
    <location>
        <begin position="158"/>
        <end position="458"/>
    </location>
</feature>
<dbReference type="OrthoDB" id="94039at2759"/>
<name>A0A4Y7PY81_9AGAM</name>
<dbReference type="STRING" id="50990.A0A4Y7PY81"/>
<dbReference type="Gene3D" id="3.40.50.1820">
    <property type="entry name" value="alpha/beta hydrolase"/>
    <property type="match status" value="1"/>
</dbReference>
<dbReference type="Pfam" id="PF12697">
    <property type="entry name" value="Abhydrolase_6"/>
    <property type="match status" value="1"/>
</dbReference>
<reference evidence="2 3" key="1">
    <citation type="submission" date="2018-06" db="EMBL/GenBank/DDBJ databases">
        <title>A transcriptomic atlas of mushroom development highlights an independent origin of complex multicellularity.</title>
        <authorList>
            <consortium name="DOE Joint Genome Institute"/>
            <person name="Krizsan K."/>
            <person name="Almasi E."/>
            <person name="Merenyi Z."/>
            <person name="Sahu N."/>
            <person name="Viragh M."/>
            <person name="Koszo T."/>
            <person name="Mondo S."/>
            <person name="Kiss B."/>
            <person name="Balint B."/>
            <person name="Kues U."/>
            <person name="Barry K."/>
            <person name="Hegedus J.C."/>
            <person name="Henrissat B."/>
            <person name="Johnson J."/>
            <person name="Lipzen A."/>
            <person name="Ohm R."/>
            <person name="Nagy I."/>
            <person name="Pangilinan J."/>
            <person name="Yan J."/>
            <person name="Xiong Y."/>
            <person name="Grigoriev I.V."/>
            <person name="Hibbett D.S."/>
            <person name="Nagy L.G."/>
        </authorList>
    </citation>
    <scope>NUCLEOTIDE SEQUENCE [LARGE SCALE GENOMIC DNA]</scope>
    <source>
        <strain evidence="2 3">SZMC22713</strain>
    </source>
</reference>
<accession>A0A4Y7PY81</accession>
<dbReference type="SUPFAM" id="SSF53474">
    <property type="entry name" value="alpha/beta-Hydrolases"/>
    <property type="match status" value="1"/>
</dbReference>